<dbReference type="STRING" id="1212765.MHLP_00585"/>
<keyword evidence="1" id="KW-0472">Membrane</keyword>
<feature type="transmembrane region" description="Helical" evidence="1">
    <location>
        <begin position="284"/>
        <end position="305"/>
    </location>
</feature>
<proteinExistence type="predicted"/>
<keyword evidence="1" id="KW-0812">Transmembrane</keyword>
<evidence type="ECO:0000256" key="1">
    <source>
        <dbReference type="SAM" id="Phobius"/>
    </source>
</evidence>
<name>I7C5B1_MYCHA</name>
<feature type="transmembrane region" description="Helical" evidence="1">
    <location>
        <begin position="133"/>
        <end position="153"/>
    </location>
</feature>
<reference evidence="3" key="2">
    <citation type="submission" date="2012-07" db="EMBL/GenBank/DDBJ databases">
        <title>Complete genome sequence of 'Candidatus Mycoplasma haemolamae'.</title>
        <authorList>
            <person name="Guimaraes A.M.S."/>
            <person name="Toth B."/>
            <person name="Santos A.P."/>
            <person name="Nascimento N.C."/>
            <person name="Sojka J.E."/>
            <person name="Messick J.B."/>
        </authorList>
    </citation>
    <scope>NUCLEOTIDE SEQUENCE [LARGE SCALE GENOMIC DNA]</scope>
    <source>
        <strain evidence="3">Purdue</strain>
    </source>
</reference>
<accession>I7C5B1</accession>
<keyword evidence="3" id="KW-1185">Reference proteome</keyword>
<feature type="transmembrane region" description="Helical" evidence="1">
    <location>
        <begin position="182"/>
        <end position="199"/>
    </location>
</feature>
<feature type="transmembrane region" description="Helical" evidence="1">
    <location>
        <begin position="317"/>
        <end position="342"/>
    </location>
</feature>
<dbReference type="AlphaFoldDB" id="I7C5B1"/>
<protein>
    <submittedName>
        <fullName evidence="2">Sodium/calcium exchanger family protein</fullName>
    </submittedName>
</protein>
<feature type="transmembrane region" description="Helical" evidence="1">
    <location>
        <begin position="66"/>
        <end position="84"/>
    </location>
</feature>
<keyword evidence="1" id="KW-1133">Transmembrane helix</keyword>
<feature type="transmembrane region" description="Helical" evidence="1">
    <location>
        <begin position="246"/>
        <end position="264"/>
    </location>
</feature>
<dbReference type="Gene3D" id="1.20.1420.30">
    <property type="entry name" value="NCX, central ion-binding region"/>
    <property type="match status" value="1"/>
</dbReference>
<dbReference type="KEGG" id="mhl:MHLP_00585"/>
<dbReference type="HOGENOM" id="CLU_717054_0_0_14"/>
<dbReference type="EMBL" id="CP003731">
    <property type="protein sequence ID" value="AFO51697.1"/>
    <property type="molecule type" value="Genomic_DNA"/>
</dbReference>
<feature type="transmembrane region" description="Helical" evidence="1">
    <location>
        <begin position="219"/>
        <end position="239"/>
    </location>
</feature>
<feature type="transmembrane region" description="Helical" evidence="1">
    <location>
        <begin position="105"/>
        <end position="127"/>
    </location>
</feature>
<organism evidence="2 3">
    <name type="scientific">Mycoplasma haematolamae (strain Purdue)</name>
    <dbReference type="NCBI Taxonomy" id="1212765"/>
    <lineage>
        <taxon>Bacteria</taxon>
        <taxon>Bacillati</taxon>
        <taxon>Mycoplasmatota</taxon>
        <taxon>Mollicutes</taxon>
        <taxon>Mycoplasmataceae</taxon>
        <taxon>Mycoplasma</taxon>
    </lineage>
</organism>
<dbReference type="InterPro" id="IPR044880">
    <property type="entry name" value="NCX_ion-bd_dom_sf"/>
</dbReference>
<evidence type="ECO:0000313" key="3">
    <source>
        <dbReference type="Proteomes" id="UP000006502"/>
    </source>
</evidence>
<reference evidence="2 3" key="1">
    <citation type="journal article" date="2012" name="J. Bacteriol.">
        <title>Genome Sequence of "Candidatus Mycoplasma haemolamae" Strain Purdue, a Red Blood Cell Pathogen of Alpacas (Vicugna pacos) and Llamas (Lama glama).</title>
        <authorList>
            <person name="Guimaraes A.M."/>
            <person name="Toth B."/>
            <person name="Santos A.P."/>
            <person name="do Nascimento N.C."/>
            <person name="Kritchevsky J.E."/>
            <person name="Messick J.B."/>
        </authorList>
    </citation>
    <scope>NUCLEOTIDE SEQUENCE [LARGE SCALE GENOMIC DNA]</scope>
    <source>
        <strain evidence="2 3">Purdue</strain>
    </source>
</reference>
<gene>
    <name evidence="2" type="ordered locus">MHLP_00585</name>
</gene>
<sequence>MLDRFQLSEKFVGSSLLAAGTSLAEAINAFTAGIYDLLGSNGERKEQSSQISYSLNSLYNLTGANSVQIVFLSGVAFTIYFLIRKKKFSEREYNLFLRSVFQGKALLWSISTAELALLLGCVATSSFSSSLKIGNYNLLPCLFFLVWVLYMVFTKKTDSPEDASLEAKSYTNIFQKFGNGQFICIFLLIFVSFTGLAFWNFNLVSKFETVFKIPKNIGLGTILSLITSFPEFSSFFFLFKSRCYDTACAGLFGSALFNLMLPFFTQLIKSDWLFSSLGSNQSSLIFWLAGVLGVNLFFALGFYTNKEGRFLVNKGNYWTLFWSGLIIIGYLLSSLVISPILFNDVQAGVTK</sequence>
<evidence type="ECO:0000313" key="2">
    <source>
        <dbReference type="EMBL" id="AFO51697.1"/>
    </source>
</evidence>
<dbReference type="Proteomes" id="UP000006502">
    <property type="component" value="Chromosome"/>
</dbReference>